<accession>A0A2T1HU68</accession>
<feature type="compositionally biased region" description="Pro residues" evidence="1">
    <location>
        <begin position="235"/>
        <end position="250"/>
    </location>
</feature>
<proteinExistence type="predicted"/>
<dbReference type="EMBL" id="PVZS01000009">
    <property type="protein sequence ID" value="PSC05192.1"/>
    <property type="molecule type" value="Genomic_DNA"/>
</dbReference>
<evidence type="ECO:0000313" key="2">
    <source>
        <dbReference type="EMBL" id="PSC05192.1"/>
    </source>
</evidence>
<feature type="compositionally biased region" description="Low complexity" evidence="1">
    <location>
        <begin position="251"/>
        <end position="260"/>
    </location>
</feature>
<evidence type="ECO:0000313" key="3">
    <source>
        <dbReference type="Proteomes" id="UP000239772"/>
    </source>
</evidence>
<dbReference type="RefSeq" id="WP_106336710.1">
    <property type="nucleotide sequence ID" value="NZ_PVZS01000009.1"/>
</dbReference>
<comment type="caution">
    <text evidence="2">The sequence shown here is derived from an EMBL/GenBank/DDBJ whole genome shotgun (WGS) entry which is preliminary data.</text>
</comment>
<dbReference type="OrthoDB" id="7269965at2"/>
<protein>
    <recommendedName>
        <fullName evidence="4">Chemotaxis protein CheZ</fullName>
    </recommendedName>
</protein>
<keyword evidence="3" id="KW-1185">Reference proteome</keyword>
<gene>
    <name evidence="2" type="ORF">SLNSH_10285</name>
</gene>
<dbReference type="SUPFAM" id="SSF75708">
    <property type="entry name" value="Chemotaxis phosphatase CheZ"/>
    <property type="match status" value="1"/>
</dbReference>
<evidence type="ECO:0008006" key="4">
    <source>
        <dbReference type="Google" id="ProtNLM"/>
    </source>
</evidence>
<name>A0A2T1HU68_9HYPH</name>
<evidence type="ECO:0000256" key="1">
    <source>
        <dbReference type="SAM" id="MobiDB-lite"/>
    </source>
</evidence>
<sequence>MADTPQTPLSSDDYEAIEAAVMETSRGRWFLAEYARRNRHAETERLLQSLNRIERAVSSRDAQAPDAAAVLGVQRDLADIADKIARTRQDIAQSVAEAVGSGKAPPPEKAFDELVAMAEQADTDAFEAAEQIQEIAWSLRESAENPEVAGVLDDLDRHALDVYRATNRHTVATTRVRSILTVLRGIEARIQAMLGADQRASRPPAPALPPASTAARADIAFAEQHPLGARIAQRPSPPPVLEKPKAPPAQQPLAPASPAEGSRAAAFAAIDALSQEQKLALFA</sequence>
<dbReference type="Proteomes" id="UP000239772">
    <property type="component" value="Unassembled WGS sequence"/>
</dbReference>
<organism evidence="2 3">
    <name type="scientific">Alsobacter soli</name>
    <dbReference type="NCBI Taxonomy" id="2109933"/>
    <lineage>
        <taxon>Bacteria</taxon>
        <taxon>Pseudomonadati</taxon>
        <taxon>Pseudomonadota</taxon>
        <taxon>Alphaproteobacteria</taxon>
        <taxon>Hyphomicrobiales</taxon>
        <taxon>Alsobacteraceae</taxon>
        <taxon>Alsobacter</taxon>
    </lineage>
</organism>
<feature type="region of interest" description="Disordered" evidence="1">
    <location>
        <begin position="225"/>
        <end position="261"/>
    </location>
</feature>
<reference evidence="3" key="1">
    <citation type="submission" date="2018-03" db="EMBL/GenBank/DDBJ databases">
        <authorList>
            <person name="Sun L."/>
            <person name="Liu H."/>
            <person name="Chen W."/>
            <person name="Huang K."/>
            <person name="Liu W."/>
            <person name="Gao X."/>
        </authorList>
    </citation>
    <scope>NUCLEOTIDE SEQUENCE [LARGE SCALE GENOMIC DNA]</scope>
    <source>
        <strain evidence="3">SH9</strain>
    </source>
</reference>
<dbReference type="AlphaFoldDB" id="A0A2T1HU68"/>